<accession>A0ACD5XKI3</accession>
<evidence type="ECO:0000313" key="1">
    <source>
        <dbReference type="EnsemblPlants" id="AVESA.00010b.r2.5AG0807850.1.CDS"/>
    </source>
</evidence>
<protein>
    <submittedName>
        <fullName evidence="1">Uncharacterized protein</fullName>
    </submittedName>
</protein>
<evidence type="ECO:0000313" key="2">
    <source>
        <dbReference type="Proteomes" id="UP001732700"/>
    </source>
</evidence>
<reference evidence="1" key="2">
    <citation type="submission" date="2025-09" db="UniProtKB">
        <authorList>
            <consortium name="EnsemblPlants"/>
        </authorList>
    </citation>
    <scope>IDENTIFICATION</scope>
</reference>
<organism evidence="1 2">
    <name type="scientific">Avena sativa</name>
    <name type="common">Oat</name>
    <dbReference type="NCBI Taxonomy" id="4498"/>
    <lineage>
        <taxon>Eukaryota</taxon>
        <taxon>Viridiplantae</taxon>
        <taxon>Streptophyta</taxon>
        <taxon>Embryophyta</taxon>
        <taxon>Tracheophyta</taxon>
        <taxon>Spermatophyta</taxon>
        <taxon>Magnoliopsida</taxon>
        <taxon>Liliopsida</taxon>
        <taxon>Poales</taxon>
        <taxon>Poaceae</taxon>
        <taxon>BOP clade</taxon>
        <taxon>Pooideae</taxon>
        <taxon>Poodae</taxon>
        <taxon>Poeae</taxon>
        <taxon>Poeae Chloroplast Group 1 (Aveneae type)</taxon>
        <taxon>Aveninae</taxon>
        <taxon>Avena</taxon>
    </lineage>
</organism>
<dbReference type="EnsemblPlants" id="AVESA.00010b.r2.5AG0807850.1">
    <property type="protein sequence ID" value="AVESA.00010b.r2.5AG0807850.1.CDS"/>
    <property type="gene ID" value="AVESA.00010b.r2.5AG0807850"/>
</dbReference>
<proteinExistence type="predicted"/>
<keyword evidence="2" id="KW-1185">Reference proteome</keyword>
<sequence>MSLPLTMLSSASNQTPNPEPRPPRKVKPEIADPTAKRSYSIKDLFKRSSGGENDRIKYGASCMKGPCDAMQDAHTTILQLAGSDSTSFFGVFDGDGDGGEKVALYCSKQFHVELVRDPDYDGDLPTAMQNVYFRIDENLRRSDQWMKSLGKGNFLGRIRTGLRAVSRIWKNKRYIGPQVIGSTATVALIRDNQITVANAGDSRCVLSRNGQAIVLSTDHKPSHPDERARIVAAGGRVIRHEVDKMQDGQIVTVLDVALIDGKTAISRAIGYLEYKQDENFTLAKQKMTCNPDIRTENITGDTDFLLIASGGIWHVKSTQEVVQFVHQYLQNGGTDLRGICEELIDWCMESRDNSTVVLVQFKARATDTAGTS</sequence>
<name>A0ACD5XKI3_AVESA</name>
<dbReference type="Proteomes" id="UP001732700">
    <property type="component" value="Chromosome 5A"/>
</dbReference>
<reference evidence="1" key="1">
    <citation type="submission" date="2021-05" db="EMBL/GenBank/DDBJ databases">
        <authorList>
            <person name="Scholz U."/>
            <person name="Mascher M."/>
            <person name="Fiebig A."/>
        </authorList>
    </citation>
    <scope>NUCLEOTIDE SEQUENCE [LARGE SCALE GENOMIC DNA]</scope>
</reference>